<feature type="compositionally biased region" description="Basic and acidic residues" evidence="1">
    <location>
        <begin position="471"/>
        <end position="490"/>
    </location>
</feature>
<feature type="compositionally biased region" description="Low complexity" evidence="1">
    <location>
        <begin position="757"/>
        <end position="778"/>
    </location>
</feature>
<evidence type="ECO:0000313" key="3">
    <source>
        <dbReference type="RefSeq" id="XP_005103395.1"/>
    </source>
</evidence>
<dbReference type="RefSeq" id="XP_005103396.1">
    <property type="nucleotide sequence ID" value="XM_005103339.3"/>
</dbReference>
<dbReference type="RefSeq" id="XP_005103395.1">
    <property type="nucleotide sequence ID" value="XM_005103338.3"/>
</dbReference>
<evidence type="ECO:0000313" key="2">
    <source>
        <dbReference type="Proteomes" id="UP000694888"/>
    </source>
</evidence>
<organism evidence="2 3">
    <name type="scientific">Aplysia californica</name>
    <name type="common">California sea hare</name>
    <dbReference type="NCBI Taxonomy" id="6500"/>
    <lineage>
        <taxon>Eukaryota</taxon>
        <taxon>Metazoa</taxon>
        <taxon>Spiralia</taxon>
        <taxon>Lophotrochozoa</taxon>
        <taxon>Mollusca</taxon>
        <taxon>Gastropoda</taxon>
        <taxon>Heterobranchia</taxon>
        <taxon>Euthyneura</taxon>
        <taxon>Tectipleura</taxon>
        <taxon>Aplysiida</taxon>
        <taxon>Aplysioidea</taxon>
        <taxon>Aplysiidae</taxon>
        <taxon>Aplysia</taxon>
    </lineage>
</organism>
<evidence type="ECO:0000313" key="4">
    <source>
        <dbReference type="RefSeq" id="XP_005103396.1"/>
    </source>
</evidence>
<proteinExistence type="predicted"/>
<feature type="region of interest" description="Disordered" evidence="1">
    <location>
        <begin position="739"/>
        <end position="789"/>
    </location>
</feature>
<feature type="compositionally biased region" description="Polar residues" evidence="1">
    <location>
        <begin position="100"/>
        <end position="124"/>
    </location>
</feature>
<sequence>MEESTSFKPSYCITQITALNSDPSDLNLPAVQASSKNFSADSSGSTDDESGDYSQPVAFSAAASMTSESDSFDQEPNTADPDSSLKVTFAADRSQRSDESFSQQRLGQNDSTEPRMSQVSASFSGQGTYPYSGAGAFGHMQHNLPGSVDRSWFGRGSESHFDSSNILLKRRKVEQGNSKDHPVLPPCNCSRLRCSEKMTEDERQKINEAYWGLKSLTKRRQWMLDHMQRQLINITCKKWLGKKSESRTFYFPDQFGQLFRVCKDFFLRTLGFQCDSTLKALSYSTPLTSNVAAADQRGRRPRTHSITDEVKDLVKKHIHSKLESSQFKMEFNSLRSKVNGCGFVQMCYNDFETCHGGENVSYQAYQDFFVEHSKDMAKAGTLKASPTDFSLLKDPYFDYQNQMYRDALNDFAGNSSSGFDGGIDRNPQLGPQNARDFLAFFERETGQSLTQFADMQGNDSSLLLDNEDNSDSFKKPNESGDRDQWLRQDKGAVFPSVGEKRTHSQSCGEAGSSVSGLSPRLPESNMSAGKLANKRMKEEHPIRPGCSCDRECFSKIDDERRKEIHNLFWSLSDYPKREQWILKQRVLVRQTTISLNPRHTKEMQCYFLPDKSGKQIRVCRLHFMSTLGFGIDDDGTSMNPSYYNNGLPPLRKHEMNRTAYIEQHIQGYIHSGKSIPGLKREDCVSPWEHKVTIKEMHQDFLRNYPFLTASYGTYYKLYNEQVNAFKAELFSGSGNAVSEKARNHSQVPVQGGASVKTGDSGSSGSLLSSSASGNNGTGQISPMLLTGGN</sequence>
<accession>A0ABM0JWT8</accession>
<keyword evidence="2" id="KW-1185">Reference proteome</keyword>
<feature type="compositionally biased region" description="Polar residues" evidence="1">
    <location>
        <begin position="504"/>
        <end position="516"/>
    </location>
</feature>
<dbReference type="Proteomes" id="UP000694888">
    <property type="component" value="Unplaced"/>
</dbReference>
<name>A0ABM0JWT8_APLCA</name>
<dbReference type="GeneID" id="101845632"/>
<feature type="region of interest" description="Disordered" evidence="1">
    <location>
        <begin position="460"/>
        <end position="525"/>
    </location>
</feature>
<protein>
    <submittedName>
        <fullName evidence="3 4">Uncharacterized protein LOC101845632</fullName>
    </submittedName>
</protein>
<reference evidence="3 4" key="1">
    <citation type="submission" date="2025-05" db="UniProtKB">
        <authorList>
            <consortium name="RefSeq"/>
        </authorList>
    </citation>
    <scope>IDENTIFICATION</scope>
</reference>
<evidence type="ECO:0000256" key="1">
    <source>
        <dbReference type="SAM" id="MobiDB-lite"/>
    </source>
</evidence>
<dbReference type="PANTHER" id="PTHR10773">
    <property type="entry name" value="DNA-DIRECTED RNA POLYMERASES I, II, AND III SUBUNIT RPABC2"/>
    <property type="match status" value="1"/>
</dbReference>
<gene>
    <name evidence="3 4" type="primary">LOC101845632</name>
</gene>
<feature type="compositionally biased region" description="Polar residues" evidence="1">
    <location>
        <begin position="63"/>
        <end position="81"/>
    </location>
</feature>
<feature type="region of interest" description="Disordered" evidence="1">
    <location>
        <begin position="20"/>
        <end position="124"/>
    </location>
</feature>
<dbReference type="PANTHER" id="PTHR10773:SF19">
    <property type="match status" value="1"/>
</dbReference>